<dbReference type="RefSeq" id="WP_342825143.1">
    <property type="nucleotide sequence ID" value="NZ_CP046146.1"/>
</dbReference>
<dbReference type="SUPFAM" id="SSF52540">
    <property type="entry name" value="P-loop containing nucleoside triphosphate hydrolases"/>
    <property type="match status" value="1"/>
</dbReference>
<dbReference type="PROSITE" id="PS00211">
    <property type="entry name" value="ABC_TRANSPORTER_1"/>
    <property type="match status" value="1"/>
</dbReference>
<dbReference type="GO" id="GO:0005524">
    <property type="term" value="F:ATP binding"/>
    <property type="evidence" value="ECO:0007669"/>
    <property type="project" value="UniProtKB-KW"/>
</dbReference>
<dbReference type="InterPro" id="IPR011527">
    <property type="entry name" value="ABC1_TM_dom"/>
</dbReference>
<feature type="domain" description="ABC transmembrane type-1" evidence="11">
    <location>
        <begin position="15"/>
        <end position="325"/>
    </location>
</feature>
<dbReference type="InterPro" id="IPR027417">
    <property type="entry name" value="P-loop_NTPase"/>
</dbReference>
<feature type="transmembrane region" description="Helical" evidence="9">
    <location>
        <begin position="157"/>
        <end position="174"/>
    </location>
</feature>
<evidence type="ECO:0000313" key="14">
    <source>
        <dbReference type="Proteomes" id="UP001219901"/>
    </source>
</evidence>
<keyword evidence="3" id="KW-1003">Cell membrane</keyword>
<dbReference type="Pfam" id="PF00664">
    <property type="entry name" value="ABC_membrane"/>
    <property type="match status" value="1"/>
</dbReference>
<dbReference type="GO" id="GO:0005886">
    <property type="term" value="C:plasma membrane"/>
    <property type="evidence" value="ECO:0007669"/>
    <property type="project" value="UniProtKB-SubCell"/>
</dbReference>
<dbReference type="CDD" id="cd18542">
    <property type="entry name" value="ABC_6TM_YknU_like"/>
    <property type="match status" value="1"/>
</dbReference>
<dbReference type="InterPro" id="IPR003439">
    <property type="entry name" value="ABC_transporter-like_ATP-bd"/>
</dbReference>
<proteinExistence type="predicted"/>
<dbReference type="SUPFAM" id="SSF90123">
    <property type="entry name" value="ABC transporter transmembrane region"/>
    <property type="match status" value="1"/>
</dbReference>
<feature type="domain" description="ABC transporter" evidence="10">
    <location>
        <begin position="359"/>
        <end position="592"/>
    </location>
</feature>
<keyword evidence="2" id="KW-0813">Transport</keyword>
<dbReference type="AlphaFoldDB" id="A0AAJ5ZEE8"/>
<keyword evidence="8 9" id="KW-0472">Membrane</keyword>
<protein>
    <submittedName>
        <fullName evidence="13">ATP-binding cassette domain-containing protein</fullName>
    </submittedName>
</protein>
<dbReference type="PANTHER" id="PTHR43394:SF1">
    <property type="entry name" value="ATP-BINDING CASSETTE SUB-FAMILY B MEMBER 10, MITOCHONDRIAL"/>
    <property type="match status" value="1"/>
</dbReference>
<keyword evidence="4 9" id="KW-0812">Transmembrane</keyword>
<evidence type="ECO:0000256" key="5">
    <source>
        <dbReference type="ARBA" id="ARBA00022741"/>
    </source>
</evidence>
<evidence type="ECO:0000259" key="10">
    <source>
        <dbReference type="PROSITE" id="PS50893"/>
    </source>
</evidence>
<dbReference type="GO" id="GO:0015421">
    <property type="term" value="F:ABC-type oligopeptide transporter activity"/>
    <property type="evidence" value="ECO:0007669"/>
    <property type="project" value="TreeGrafter"/>
</dbReference>
<reference evidence="13" key="2">
    <citation type="journal article" date="2023" name="Nat. Commun.">
        <title>Cultivation of marine bacteria of the SAR202 clade.</title>
        <authorList>
            <person name="Lim Y."/>
            <person name="Seo J.H."/>
            <person name="Giovannoni S.J."/>
            <person name="Kang I."/>
            <person name="Cho J.C."/>
        </authorList>
    </citation>
    <scope>NUCLEOTIDE SEQUENCE</scope>
    <source>
        <strain evidence="13">JH1073</strain>
    </source>
</reference>
<dbReference type="Proteomes" id="UP001219901">
    <property type="component" value="Chromosome"/>
</dbReference>
<feature type="transmembrane region" description="Helical" evidence="9">
    <location>
        <begin position="269"/>
        <end position="290"/>
    </location>
</feature>
<dbReference type="FunFam" id="3.40.50.300:FF:000221">
    <property type="entry name" value="Multidrug ABC transporter ATP-binding protein"/>
    <property type="match status" value="1"/>
</dbReference>
<gene>
    <name evidence="12" type="ORF">GKO46_08535</name>
    <name evidence="13" type="ORF">GKO48_02540</name>
</gene>
<dbReference type="InterPro" id="IPR039421">
    <property type="entry name" value="Type_1_exporter"/>
</dbReference>
<keyword evidence="7 9" id="KW-1133">Transmembrane helix</keyword>
<dbReference type="EMBL" id="CP046147">
    <property type="protein sequence ID" value="WFG38531.1"/>
    <property type="molecule type" value="Genomic_DNA"/>
</dbReference>
<dbReference type="Pfam" id="PF00005">
    <property type="entry name" value="ABC_tran"/>
    <property type="match status" value="1"/>
</dbReference>
<evidence type="ECO:0000256" key="1">
    <source>
        <dbReference type="ARBA" id="ARBA00004651"/>
    </source>
</evidence>
<dbReference type="PROSITE" id="PS50929">
    <property type="entry name" value="ABC_TM1F"/>
    <property type="match status" value="1"/>
</dbReference>
<dbReference type="PANTHER" id="PTHR43394">
    <property type="entry name" value="ATP-DEPENDENT PERMEASE MDL1, MITOCHONDRIAL"/>
    <property type="match status" value="1"/>
</dbReference>
<evidence type="ECO:0000259" key="11">
    <source>
        <dbReference type="PROSITE" id="PS50929"/>
    </source>
</evidence>
<accession>A0AAJ5ZEE8</accession>
<dbReference type="InterPro" id="IPR017871">
    <property type="entry name" value="ABC_transporter-like_CS"/>
</dbReference>
<evidence type="ECO:0000313" key="12">
    <source>
        <dbReference type="EMBL" id="MDG0867120.1"/>
    </source>
</evidence>
<feature type="transmembrane region" description="Helical" evidence="9">
    <location>
        <begin position="180"/>
        <end position="198"/>
    </location>
</feature>
<dbReference type="GO" id="GO:0016887">
    <property type="term" value="F:ATP hydrolysis activity"/>
    <property type="evidence" value="ECO:0007669"/>
    <property type="project" value="InterPro"/>
</dbReference>
<feature type="transmembrane region" description="Helical" evidence="9">
    <location>
        <begin position="78"/>
        <end position="96"/>
    </location>
</feature>
<comment type="subcellular location">
    <subcellularLocation>
        <location evidence="1">Cell membrane</location>
        <topology evidence="1">Multi-pass membrane protein</topology>
    </subcellularLocation>
</comment>
<evidence type="ECO:0000256" key="7">
    <source>
        <dbReference type="ARBA" id="ARBA00022989"/>
    </source>
</evidence>
<keyword evidence="5" id="KW-0547">Nucleotide-binding</keyword>
<evidence type="ECO:0000256" key="2">
    <source>
        <dbReference type="ARBA" id="ARBA00022448"/>
    </source>
</evidence>
<reference evidence="14" key="3">
    <citation type="submission" date="2023-06" db="EMBL/GenBank/DDBJ databases">
        <title>Pangenomics reveal diversification of enzyme families and niche specialization in globally abundant SAR202 bacteria.</title>
        <authorList>
            <person name="Saw J.H.W."/>
        </authorList>
    </citation>
    <scope>NUCLEOTIDE SEQUENCE [LARGE SCALE GENOMIC DNA]</scope>
    <source>
        <strain evidence="14">JH1073</strain>
    </source>
</reference>
<keyword evidence="14" id="KW-1185">Reference proteome</keyword>
<dbReference type="PROSITE" id="PS50893">
    <property type="entry name" value="ABC_TRANSPORTER_2"/>
    <property type="match status" value="1"/>
</dbReference>
<evidence type="ECO:0000256" key="3">
    <source>
        <dbReference type="ARBA" id="ARBA00022475"/>
    </source>
</evidence>
<name>A0AAJ5ZEE8_9CHLR</name>
<dbReference type="Proteomes" id="UP001321249">
    <property type="component" value="Unassembled WGS sequence"/>
</dbReference>
<evidence type="ECO:0000256" key="9">
    <source>
        <dbReference type="SAM" id="Phobius"/>
    </source>
</evidence>
<dbReference type="EMBL" id="WMBE01000002">
    <property type="protein sequence ID" value="MDG0867120.1"/>
    <property type="molecule type" value="Genomic_DNA"/>
</dbReference>
<feature type="transmembrane region" description="Helical" evidence="9">
    <location>
        <begin position="12"/>
        <end position="35"/>
    </location>
</feature>
<evidence type="ECO:0000256" key="4">
    <source>
        <dbReference type="ARBA" id="ARBA00022692"/>
    </source>
</evidence>
<dbReference type="InterPro" id="IPR036640">
    <property type="entry name" value="ABC1_TM_sf"/>
</dbReference>
<dbReference type="Gene3D" id="1.20.1560.10">
    <property type="entry name" value="ABC transporter type 1, transmembrane domain"/>
    <property type="match status" value="1"/>
</dbReference>
<dbReference type="InterPro" id="IPR003593">
    <property type="entry name" value="AAA+_ATPase"/>
</dbReference>
<dbReference type="SMART" id="SM00382">
    <property type="entry name" value="AAA"/>
    <property type="match status" value="1"/>
</dbReference>
<evidence type="ECO:0000256" key="6">
    <source>
        <dbReference type="ARBA" id="ARBA00022840"/>
    </source>
</evidence>
<sequence length="613" mass="66859">MRITRMSLQYKWRLVLGLIAIFLASGFQLALPILIGSAVDASNGLEDGSFVIANEMAASAVDATTDILGEGDNPAKSALIAIAILLFIASVGRGLSAMYQNYMGESIGQHIGYELRMLYYEKLQRLSFSYHAGVHTGDLITRGIVDVEGVRMFVQTALLRTVFLVVLIGTGMYLMLSEDLVLGLISLSFVPFVAWRATAARLKLRSNWYDLQERLSALTKVMDENLGGIRVVRAFASQKHEMKKFDDASNETLALANVQVGIRASSISLMGVAFMLSMAAVLWVGGLKVIDGELSAGELTQFLAFMSILLQPVRQIGMMINGYARGSATGGRLFSVLDIDPEIQDKPDAKPLEITQGTLEFHNVSFGYEGEHTLNGVSFKAEPGHTVGIVGPPGSGKSTIAHLVPRFYDPIEGHITIDGQDLRDVTLDSLRKAVGVVEQDTFLFTASVEHNVAYGDPWAPDDRVELASKYAQLGDYIERLPGGYDTMVGERGVSLSGGQRQRLSIARSILLKPQLIVFDDSTAAIDAATEQRIRAALTDLTKDRGTIVISHRLSSLMHADEILFIEAGKIVERGTHEELLAQGGHYNDLYELQIRPSEESQERLNSQDEGSAS</sequence>
<keyword evidence="6 13" id="KW-0067">ATP-binding</keyword>
<evidence type="ECO:0000256" key="8">
    <source>
        <dbReference type="ARBA" id="ARBA00023136"/>
    </source>
</evidence>
<organism evidence="13 14">
    <name type="scientific">Candidatus Lucifugimonas marina</name>
    <dbReference type="NCBI Taxonomy" id="3038979"/>
    <lineage>
        <taxon>Bacteria</taxon>
        <taxon>Bacillati</taxon>
        <taxon>Chloroflexota</taxon>
        <taxon>Dehalococcoidia</taxon>
        <taxon>SAR202 cluster</taxon>
        <taxon>Candidatus Lucifugimonadales</taxon>
        <taxon>Candidatus Lucifugimonadaceae</taxon>
        <taxon>Candidatus Lucifugimonas</taxon>
    </lineage>
</organism>
<dbReference type="Gene3D" id="3.40.50.300">
    <property type="entry name" value="P-loop containing nucleotide triphosphate hydrolases"/>
    <property type="match status" value="1"/>
</dbReference>
<evidence type="ECO:0000313" key="15">
    <source>
        <dbReference type="Proteomes" id="UP001321249"/>
    </source>
</evidence>
<reference evidence="14 15" key="1">
    <citation type="submission" date="2019-11" db="EMBL/GenBank/DDBJ databases">
        <authorList>
            <person name="Cho J.-C."/>
        </authorList>
    </citation>
    <scope>NUCLEOTIDE SEQUENCE [LARGE SCALE GENOMIC DNA]</scope>
    <source>
        <strain evidence="13 14">JH1073</strain>
        <strain evidence="12 15">JH702</strain>
    </source>
</reference>
<evidence type="ECO:0000313" key="13">
    <source>
        <dbReference type="EMBL" id="WFG38531.1"/>
    </source>
</evidence>